<accession>A0A3S4G8N0</accession>
<dbReference type="Gene3D" id="2.40.170.20">
    <property type="entry name" value="TonB-dependent receptor, beta-barrel domain"/>
    <property type="match status" value="1"/>
</dbReference>
<name>A0A3S4G8N0_KLEPN</name>
<feature type="domain" description="TonB-dependent receptor-like beta-barrel" evidence="5">
    <location>
        <begin position="9"/>
        <end position="86"/>
    </location>
</feature>
<feature type="region of interest" description="Disordered" evidence="4">
    <location>
        <begin position="1"/>
        <end position="22"/>
    </location>
</feature>
<protein>
    <submittedName>
        <fullName evidence="6">TonB-dependent receptor yncD</fullName>
    </submittedName>
</protein>
<evidence type="ECO:0000313" key="6">
    <source>
        <dbReference type="EMBL" id="VEA98695.1"/>
    </source>
</evidence>
<evidence type="ECO:0000256" key="2">
    <source>
        <dbReference type="ARBA" id="ARBA00023136"/>
    </source>
</evidence>
<dbReference type="InterPro" id="IPR036942">
    <property type="entry name" value="Beta-barrel_TonB_sf"/>
</dbReference>
<reference evidence="6 7" key="1">
    <citation type="submission" date="2018-12" db="EMBL/GenBank/DDBJ databases">
        <authorList>
            <consortium name="Pathogen Informatics"/>
        </authorList>
    </citation>
    <scope>NUCLEOTIDE SEQUENCE [LARGE SCALE GENOMIC DNA]</scope>
    <source>
        <strain evidence="6 7">NCTC13635</strain>
    </source>
</reference>
<evidence type="ECO:0000313" key="7">
    <source>
        <dbReference type="Proteomes" id="UP000282433"/>
    </source>
</evidence>
<keyword evidence="3" id="KW-0998">Cell outer membrane</keyword>
<evidence type="ECO:0000259" key="5">
    <source>
        <dbReference type="Pfam" id="PF00593"/>
    </source>
</evidence>
<organism evidence="6 7">
    <name type="scientific">Klebsiella pneumoniae</name>
    <dbReference type="NCBI Taxonomy" id="573"/>
    <lineage>
        <taxon>Bacteria</taxon>
        <taxon>Pseudomonadati</taxon>
        <taxon>Pseudomonadota</taxon>
        <taxon>Gammaproteobacteria</taxon>
        <taxon>Enterobacterales</taxon>
        <taxon>Enterobacteriaceae</taxon>
        <taxon>Klebsiella/Raoultella group</taxon>
        <taxon>Klebsiella</taxon>
        <taxon>Klebsiella pneumoniae complex</taxon>
    </lineage>
</organism>
<dbReference type="EMBL" id="LR134162">
    <property type="protein sequence ID" value="VEA98695.1"/>
    <property type="molecule type" value="Genomic_DNA"/>
</dbReference>
<evidence type="ECO:0000256" key="4">
    <source>
        <dbReference type="SAM" id="MobiDB-lite"/>
    </source>
</evidence>
<evidence type="ECO:0000256" key="3">
    <source>
        <dbReference type="ARBA" id="ARBA00023237"/>
    </source>
</evidence>
<proteinExistence type="predicted"/>
<keyword evidence="2" id="KW-0472">Membrane</keyword>
<keyword evidence="6" id="KW-0675">Receptor</keyword>
<dbReference type="AlphaFoldDB" id="A0A3S4G8N0"/>
<dbReference type="Pfam" id="PF00593">
    <property type="entry name" value="TonB_dep_Rec_b-barrel"/>
    <property type="match status" value="1"/>
</dbReference>
<dbReference type="Proteomes" id="UP000282433">
    <property type="component" value="Chromosome"/>
</dbReference>
<dbReference type="SUPFAM" id="SSF56935">
    <property type="entry name" value="Porins"/>
    <property type="match status" value="1"/>
</dbReference>
<dbReference type="GO" id="GO:0009279">
    <property type="term" value="C:cell outer membrane"/>
    <property type="evidence" value="ECO:0007669"/>
    <property type="project" value="UniProtKB-SubCell"/>
</dbReference>
<evidence type="ECO:0000256" key="1">
    <source>
        <dbReference type="ARBA" id="ARBA00004442"/>
    </source>
</evidence>
<sequence length="101" mass="11557">MRFVVDSSSGGRTSYKNAGKTRRQGMELGLDQQFGESWRLKAAWTWLDATYRTNVCDDASCNGNRIPGIARNMGYGLLWLSAGARLVRRERYSLYERYHGQ</sequence>
<dbReference type="InterPro" id="IPR000531">
    <property type="entry name" value="Beta-barrel_TonB"/>
</dbReference>
<feature type="compositionally biased region" description="Polar residues" evidence="4">
    <location>
        <begin position="1"/>
        <end position="16"/>
    </location>
</feature>
<comment type="subcellular location">
    <subcellularLocation>
        <location evidence="1">Cell outer membrane</location>
    </subcellularLocation>
</comment>
<gene>
    <name evidence="6" type="ORF">NCTC13635_00005</name>
</gene>